<dbReference type="RefSeq" id="WP_005370447.1">
    <property type="nucleotide sequence ID" value="NZ_CH902601.1"/>
</dbReference>
<proteinExistence type="predicted"/>
<dbReference type="AlphaFoldDB" id="Q1ZP91"/>
<comment type="caution">
    <text evidence="1">The sequence shown here is derived from an EMBL/GenBank/DDBJ whole genome shotgun (WGS) entry which is preliminary data.</text>
</comment>
<evidence type="ECO:0000313" key="1">
    <source>
        <dbReference type="EMBL" id="EAS64069.1"/>
    </source>
</evidence>
<evidence type="ECO:0000313" key="2">
    <source>
        <dbReference type="Proteomes" id="UP000001603"/>
    </source>
</evidence>
<protein>
    <submittedName>
        <fullName evidence="1">Uncharacterized protein</fullName>
    </submittedName>
</protein>
<name>Q1ZP91_PHOAS</name>
<gene>
    <name evidence="1" type="ORF">VAS14_17486</name>
</gene>
<dbReference type="HOGENOM" id="CLU_3293993_0_0_6"/>
<organism evidence="1 2">
    <name type="scientific">Photobacterium angustum (strain S14 / CCUG 15956)</name>
    <name type="common">Vibrio sp. (strain S14 / CCUG 15956)</name>
    <dbReference type="NCBI Taxonomy" id="314292"/>
    <lineage>
        <taxon>Bacteria</taxon>
        <taxon>Pseudomonadati</taxon>
        <taxon>Pseudomonadota</taxon>
        <taxon>Gammaproteobacteria</taxon>
        <taxon>Vibrionales</taxon>
        <taxon>Vibrionaceae</taxon>
        <taxon>Photobacterium</taxon>
    </lineage>
</organism>
<reference evidence="1 2" key="1">
    <citation type="journal article" date="2009" name="Proc. Natl. Acad. Sci. U.S.A.">
        <title>The genomic basis of trophic strategy in marine bacteria.</title>
        <authorList>
            <person name="Lauro F.M."/>
            <person name="McDougald D."/>
            <person name="Thomas T."/>
            <person name="Williams T.J."/>
            <person name="Egan S."/>
            <person name="Rice S."/>
            <person name="DeMaere M.Z."/>
            <person name="Ting L."/>
            <person name="Ertan H."/>
            <person name="Johnson J."/>
            <person name="Ferriera S."/>
            <person name="Lapidus A."/>
            <person name="Anderson I."/>
            <person name="Kyrpides N."/>
            <person name="Munk A.C."/>
            <person name="Detter C."/>
            <person name="Han C.S."/>
            <person name="Brown M.V."/>
            <person name="Robb F.T."/>
            <person name="Kjelleberg S."/>
            <person name="Cavicchioli R."/>
        </authorList>
    </citation>
    <scope>NUCLEOTIDE SEQUENCE [LARGE SCALE GENOMIC DNA]</scope>
    <source>
        <strain evidence="1 2">S14</strain>
    </source>
</reference>
<sequence length="40" mass="4371">MDTLVKHATTFSPPVSTVAAILIARKTIKENKEIAKFSNV</sequence>
<dbReference type="EMBL" id="AAOJ01000004">
    <property type="protein sequence ID" value="EAS64069.1"/>
    <property type="molecule type" value="Genomic_DNA"/>
</dbReference>
<dbReference type="Proteomes" id="UP000001603">
    <property type="component" value="Unassembled WGS sequence"/>
</dbReference>
<accession>Q1ZP91</accession>